<accession>A0ABP8EGE7</accession>
<dbReference type="RefSeq" id="WP_236864630.1">
    <property type="nucleotide sequence ID" value="NZ_BAABAZ010000004.1"/>
</dbReference>
<sequence>MVTISRRFALVAASAAAVLSLAACGGSADASTGGSDSETLTFASIPSEESSSITEEYATVIEVIEAETGATVEMQNATDYAAVIEAQRAGQVQIARYGPFSYVTATDSGVESEILGVPVDTPDEEPGYRSYGIVPAGSDIKSLEDFEGKNVCFVDPTSTSGFLYPSAGLIEAGVDPENDVNQTFAGGHDASALSVADGTCDAGFAFDTMVDTELIESGQLEEGALEVIWESETIAASPTVVSTDVSDELREQLHDIFINKLNVDWLTENGYCDDAASCGLPGEYGYTQVEDDFYDGVRKVCDITEAESCVS</sequence>
<dbReference type="Gene3D" id="3.40.190.10">
    <property type="entry name" value="Periplasmic binding protein-like II"/>
    <property type="match status" value="2"/>
</dbReference>
<feature type="chain" id="PRO_5045196111" evidence="4">
    <location>
        <begin position="31"/>
        <end position="311"/>
    </location>
</feature>
<dbReference type="InterPro" id="IPR005770">
    <property type="entry name" value="PhnD"/>
</dbReference>
<comment type="similarity">
    <text evidence="1">Belongs to the phosphate/phosphite/phosphonate binding protein family.</text>
</comment>
<dbReference type="NCBIfam" id="TIGR01098">
    <property type="entry name" value="3A0109s03R"/>
    <property type="match status" value="1"/>
</dbReference>
<dbReference type="PANTHER" id="PTHR35841:SF1">
    <property type="entry name" value="PHOSPHONATES-BINDING PERIPLASMIC PROTEIN"/>
    <property type="match status" value="1"/>
</dbReference>
<dbReference type="EMBL" id="BAABAZ010000004">
    <property type="protein sequence ID" value="GAA4283014.1"/>
    <property type="molecule type" value="Genomic_DNA"/>
</dbReference>
<gene>
    <name evidence="5" type="ORF">GCM10022261_05450</name>
</gene>
<evidence type="ECO:0000313" key="5">
    <source>
        <dbReference type="EMBL" id="GAA4283014.1"/>
    </source>
</evidence>
<dbReference type="SUPFAM" id="SSF53850">
    <property type="entry name" value="Periplasmic binding protein-like II"/>
    <property type="match status" value="1"/>
</dbReference>
<reference evidence="6" key="1">
    <citation type="journal article" date="2019" name="Int. J. Syst. Evol. Microbiol.">
        <title>The Global Catalogue of Microorganisms (GCM) 10K type strain sequencing project: providing services to taxonomists for standard genome sequencing and annotation.</title>
        <authorList>
            <consortium name="The Broad Institute Genomics Platform"/>
            <consortium name="The Broad Institute Genome Sequencing Center for Infectious Disease"/>
            <person name="Wu L."/>
            <person name="Ma J."/>
        </authorList>
    </citation>
    <scope>NUCLEOTIDE SEQUENCE [LARGE SCALE GENOMIC DNA]</scope>
    <source>
        <strain evidence="6">JCM 17458</strain>
    </source>
</reference>
<dbReference type="Proteomes" id="UP001501586">
    <property type="component" value="Unassembled WGS sequence"/>
</dbReference>
<evidence type="ECO:0000313" key="6">
    <source>
        <dbReference type="Proteomes" id="UP001501586"/>
    </source>
</evidence>
<protein>
    <submittedName>
        <fullName evidence="5">Phosphate/phosphite/phosphonate ABC transporter substrate-binding protein</fullName>
    </submittedName>
</protein>
<keyword evidence="6" id="KW-1185">Reference proteome</keyword>
<keyword evidence="2 4" id="KW-0732">Signal</keyword>
<evidence type="ECO:0000256" key="1">
    <source>
        <dbReference type="ARBA" id="ARBA00007162"/>
    </source>
</evidence>
<dbReference type="PROSITE" id="PS51318">
    <property type="entry name" value="TAT"/>
    <property type="match status" value="1"/>
</dbReference>
<evidence type="ECO:0000256" key="3">
    <source>
        <dbReference type="SAM" id="MobiDB-lite"/>
    </source>
</evidence>
<dbReference type="CDD" id="cd01071">
    <property type="entry name" value="PBP2_PhnD_like"/>
    <property type="match status" value="1"/>
</dbReference>
<feature type="signal peptide" evidence="4">
    <location>
        <begin position="1"/>
        <end position="30"/>
    </location>
</feature>
<dbReference type="Pfam" id="PF12974">
    <property type="entry name" value="Phosphonate-bd"/>
    <property type="match status" value="1"/>
</dbReference>
<organism evidence="5 6">
    <name type="scientific">Brevibacterium daeguense</name>
    <dbReference type="NCBI Taxonomy" id="909936"/>
    <lineage>
        <taxon>Bacteria</taxon>
        <taxon>Bacillati</taxon>
        <taxon>Actinomycetota</taxon>
        <taxon>Actinomycetes</taxon>
        <taxon>Micrococcales</taxon>
        <taxon>Brevibacteriaceae</taxon>
        <taxon>Brevibacterium</taxon>
    </lineage>
</organism>
<evidence type="ECO:0000256" key="2">
    <source>
        <dbReference type="ARBA" id="ARBA00022729"/>
    </source>
</evidence>
<proteinExistence type="inferred from homology"/>
<comment type="caution">
    <text evidence="5">The sequence shown here is derived from an EMBL/GenBank/DDBJ whole genome shotgun (WGS) entry which is preliminary data.</text>
</comment>
<name>A0ABP8EGE7_9MICO</name>
<dbReference type="InterPro" id="IPR006311">
    <property type="entry name" value="TAT_signal"/>
</dbReference>
<dbReference type="PANTHER" id="PTHR35841">
    <property type="entry name" value="PHOSPHONATES-BINDING PERIPLASMIC PROTEIN"/>
    <property type="match status" value="1"/>
</dbReference>
<dbReference type="PROSITE" id="PS51257">
    <property type="entry name" value="PROKAR_LIPOPROTEIN"/>
    <property type="match status" value="1"/>
</dbReference>
<feature type="region of interest" description="Disordered" evidence="3">
    <location>
        <begin position="28"/>
        <end position="48"/>
    </location>
</feature>
<feature type="compositionally biased region" description="Low complexity" evidence="3">
    <location>
        <begin position="28"/>
        <end position="37"/>
    </location>
</feature>
<evidence type="ECO:0000256" key="4">
    <source>
        <dbReference type="SAM" id="SignalP"/>
    </source>
</evidence>